<dbReference type="InterPro" id="IPR000605">
    <property type="entry name" value="Helicase_SF3_ssDNA/RNA_vir"/>
</dbReference>
<dbReference type="Pfam" id="PF00910">
    <property type="entry name" value="RNA_helicase"/>
    <property type="match status" value="1"/>
</dbReference>
<organism evidence="2">
    <name type="scientific">uncultured marine virus</name>
    <dbReference type="NCBI Taxonomy" id="186617"/>
    <lineage>
        <taxon>Viruses</taxon>
        <taxon>environmental samples</taxon>
    </lineage>
</organism>
<sequence>MTEFKEAVFAGKRKRDIVDDHYGVLARHPRFYDTLTQLCRPERVNPLVVTLLIGPTGTGKTRAVVDQHGSDPDFWVAPLSNGTIWMDGYDGHSKVLIDDFAGSASHTTLVYLLRLLDRYPQQVPTKGSHTWWMPDEVFVTTNILPKLWYKWDNRPEQYKALARRFHRVHEYHVPLPGVDSRFIAQDPTWWEENKPEEVLY</sequence>
<dbReference type="GO" id="GO:0003724">
    <property type="term" value="F:RNA helicase activity"/>
    <property type="evidence" value="ECO:0007669"/>
    <property type="project" value="InterPro"/>
</dbReference>
<feature type="domain" description="Helicase superfamily 3 single-stranded DNA/RNA virus" evidence="1">
    <location>
        <begin position="51"/>
        <end position="142"/>
    </location>
</feature>
<evidence type="ECO:0000313" key="2">
    <source>
        <dbReference type="EMBL" id="APC94134.1"/>
    </source>
</evidence>
<dbReference type="EMBL" id="KX828612">
    <property type="protein sequence ID" value="APC94134.1"/>
    <property type="molecule type" value="Genomic_DNA"/>
</dbReference>
<accession>A0A1J0KK58</accession>
<dbReference type="SUPFAM" id="SSF52540">
    <property type="entry name" value="P-loop containing nucleoside triphosphate hydrolases"/>
    <property type="match status" value="1"/>
</dbReference>
<dbReference type="GO" id="GO:0003723">
    <property type="term" value="F:RNA binding"/>
    <property type="evidence" value="ECO:0007669"/>
    <property type="project" value="InterPro"/>
</dbReference>
<evidence type="ECO:0000259" key="1">
    <source>
        <dbReference type="Pfam" id="PF00910"/>
    </source>
</evidence>
<protein>
    <submittedName>
        <fullName evidence="2">Putative replication-associated protein</fullName>
    </submittedName>
</protein>
<name>A0A1J0KK58_9VIRU</name>
<reference evidence="2" key="1">
    <citation type="submission" date="2016-09" db="EMBL/GenBank/DDBJ databases">
        <title>Viral assemblage variation in an Arctic shelf seafloor.</title>
        <authorList>
            <person name="Nguyen T.T."/>
            <person name="Robertsen E.M."/>
            <person name="Landfald B."/>
        </authorList>
    </citation>
    <scope>NUCLEOTIDE SEQUENCE</scope>
</reference>
<dbReference type="InterPro" id="IPR027417">
    <property type="entry name" value="P-loop_NTPase"/>
</dbReference>
<proteinExistence type="predicted"/>